<keyword evidence="2" id="KW-0479">Metal-binding</keyword>
<reference evidence="9 10" key="1">
    <citation type="submission" date="2020-08" db="EMBL/GenBank/DDBJ databases">
        <title>Plant Genome Project.</title>
        <authorList>
            <person name="Zhang R.-G."/>
        </authorList>
    </citation>
    <scope>NUCLEOTIDE SEQUENCE [LARGE SCALE GENOMIC DNA]</scope>
    <source>
        <tissue evidence="9">Rhizome</tissue>
    </source>
</reference>
<dbReference type="EMBL" id="JACMSC010000019">
    <property type="protein sequence ID" value="KAG6473952.1"/>
    <property type="molecule type" value="Genomic_DNA"/>
</dbReference>
<dbReference type="SUPFAM" id="SSF57716">
    <property type="entry name" value="Glucocorticoid receptor-like (DNA-binding domain)"/>
    <property type="match status" value="1"/>
</dbReference>
<dbReference type="PROSITE" id="PS00344">
    <property type="entry name" value="GATA_ZN_FINGER_1"/>
    <property type="match status" value="1"/>
</dbReference>
<keyword evidence="10" id="KW-1185">Reference proteome</keyword>
<dbReference type="FunFam" id="3.30.50.10:FF:000018">
    <property type="entry name" value="GATA transcription factor"/>
    <property type="match status" value="1"/>
</dbReference>
<evidence type="ECO:0000256" key="3">
    <source>
        <dbReference type="ARBA" id="ARBA00022771"/>
    </source>
</evidence>
<dbReference type="InterPro" id="IPR013088">
    <property type="entry name" value="Znf_NHR/GATA"/>
</dbReference>
<dbReference type="Pfam" id="PF00320">
    <property type="entry name" value="GATA"/>
    <property type="match status" value="1"/>
</dbReference>
<dbReference type="Proteomes" id="UP000734854">
    <property type="component" value="Unassembled WGS sequence"/>
</dbReference>
<feature type="compositionally biased region" description="Pro residues" evidence="7">
    <location>
        <begin position="290"/>
        <end position="299"/>
    </location>
</feature>
<dbReference type="Gene3D" id="3.30.50.10">
    <property type="entry name" value="Erythroid Transcription Factor GATA-1, subunit A"/>
    <property type="match status" value="1"/>
</dbReference>
<evidence type="ECO:0000256" key="1">
    <source>
        <dbReference type="ARBA" id="ARBA00005694"/>
    </source>
</evidence>
<comment type="similarity">
    <text evidence="1">Belongs to the type IV zinc-finger family. Class A subfamily.</text>
</comment>
<comment type="caution">
    <text evidence="9">The sequence shown here is derived from an EMBL/GenBank/DDBJ whole genome shotgun (WGS) entry which is preliminary data.</text>
</comment>
<evidence type="ECO:0000259" key="8">
    <source>
        <dbReference type="PROSITE" id="PS50114"/>
    </source>
</evidence>
<feature type="region of interest" description="Disordered" evidence="7">
    <location>
        <begin position="281"/>
        <end position="319"/>
    </location>
</feature>
<evidence type="ECO:0000313" key="10">
    <source>
        <dbReference type="Proteomes" id="UP000734854"/>
    </source>
</evidence>
<dbReference type="GO" id="GO:0008270">
    <property type="term" value="F:zinc ion binding"/>
    <property type="evidence" value="ECO:0007669"/>
    <property type="project" value="UniProtKB-KW"/>
</dbReference>
<evidence type="ECO:0000313" key="9">
    <source>
        <dbReference type="EMBL" id="KAG6473952.1"/>
    </source>
</evidence>
<proteinExistence type="inferred from homology"/>
<dbReference type="AlphaFoldDB" id="A0A8J5C753"/>
<evidence type="ECO:0000256" key="5">
    <source>
        <dbReference type="ARBA" id="ARBA00023159"/>
    </source>
</evidence>
<dbReference type="PANTHER" id="PTHR45658">
    <property type="entry name" value="GATA TRANSCRIPTION FACTOR"/>
    <property type="match status" value="1"/>
</dbReference>
<keyword evidence="4" id="KW-0862">Zinc</keyword>
<protein>
    <recommendedName>
        <fullName evidence="8">GATA-type domain-containing protein</fullName>
    </recommendedName>
</protein>
<sequence length="475" mass="51421">MERGSPPSCTRLIRGYDLRRRDERAVVSDCDTATPQWASLLVTDKASLTLSAIHPNKMNDRKMGSLRLSLSSRGVVPASVAELIEELKFSFCAEASRPEREAMEDGVGDLFDHIEDLLDFPADDEVVGMVEPCGDWSGPLMIPPLPESLVNELLGGHGGGKDSLEGFIDQNQKSVDEKNSTEEDKQSPCDELDIVQLEWMSKFLEDSDSFSLGLPSGSDAIDKSTVDSGDSHGPKVDELCFFRTSSPVSVLEAISNAAGGEGSSNSSSSFSSSTSESYFIKSTKEARAPPLSPRPPEQPAAPFVPARARSKRARPTAFSPRPHAIPCILVPVPVQVSPCAATSDPESLGESFPAPPLMKKKQKKKIPASNSDRTDSPPPVRKCTHCEIQKTPQWRAGPLGPKTLCNACGVRYKSGRLFPEYRPAASPTFVPSIHSNSHKKVIEMRITATHKAASAGTTVRSSDSCDLLAYIRQRE</sequence>
<dbReference type="SMART" id="SM00401">
    <property type="entry name" value="ZnF_GATA"/>
    <property type="match status" value="1"/>
</dbReference>
<evidence type="ECO:0000256" key="4">
    <source>
        <dbReference type="ARBA" id="ARBA00022833"/>
    </source>
</evidence>
<dbReference type="GO" id="GO:0006355">
    <property type="term" value="P:regulation of DNA-templated transcription"/>
    <property type="evidence" value="ECO:0007669"/>
    <property type="project" value="InterPro"/>
</dbReference>
<keyword evidence="5" id="KW-0010">Activator</keyword>
<dbReference type="PANTHER" id="PTHR45658:SF51">
    <property type="entry name" value="GATA TRANSCRIPTION FACTOR 8"/>
    <property type="match status" value="1"/>
</dbReference>
<organism evidence="9 10">
    <name type="scientific">Zingiber officinale</name>
    <name type="common">Ginger</name>
    <name type="synonym">Amomum zingiber</name>
    <dbReference type="NCBI Taxonomy" id="94328"/>
    <lineage>
        <taxon>Eukaryota</taxon>
        <taxon>Viridiplantae</taxon>
        <taxon>Streptophyta</taxon>
        <taxon>Embryophyta</taxon>
        <taxon>Tracheophyta</taxon>
        <taxon>Spermatophyta</taxon>
        <taxon>Magnoliopsida</taxon>
        <taxon>Liliopsida</taxon>
        <taxon>Zingiberales</taxon>
        <taxon>Zingiberaceae</taxon>
        <taxon>Zingiber</taxon>
    </lineage>
</organism>
<evidence type="ECO:0000256" key="2">
    <source>
        <dbReference type="ARBA" id="ARBA00022723"/>
    </source>
</evidence>
<dbReference type="InterPro" id="IPR000679">
    <property type="entry name" value="Znf_GATA"/>
</dbReference>
<dbReference type="InterPro" id="IPR051140">
    <property type="entry name" value="GATA_TF"/>
</dbReference>
<evidence type="ECO:0000256" key="6">
    <source>
        <dbReference type="PROSITE-ProRule" id="PRU00094"/>
    </source>
</evidence>
<dbReference type="CDD" id="cd00202">
    <property type="entry name" value="ZnF_GATA"/>
    <property type="match status" value="1"/>
</dbReference>
<dbReference type="PROSITE" id="PS50114">
    <property type="entry name" value="GATA_ZN_FINGER_2"/>
    <property type="match status" value="1"/>
</dbReference>
<evidence type="ECO:0000256" key="7">
    <source>
        <dbReference type="SAM" id="MobiDB-lite"/>
    </source>
</evidence>
<dbReference type="GO" id="GO:0043565">
    <property type="term" value="F:sequence-specific DNA binding"/>
    <property type="evidence" value="ECO:0007669"/>
    <property type="project" value="InterPro"/>
</dbReference>
<dbReference type="GO" id="GO:0005634">
    <property type="term" value="C:nucleus"/>
    <property type="evidence" value="ECO:0007669"/>
    <property type="project" value="TreeGrafter"/>
</dbReference>
<feature type="region of interest" description="Disordered" evidence="7">
    <location>
        <begin position="340"/>
        <end position="381"/>
    </location>
</feature>
<name>A0A8J5C753_ZINOF</name>
<gene>
    <name evidence="9" type="ORF">ZIOFF_067872</name>
</gene>
<keyword evidence="3 6" id="KW-0863">Zinc-finger</keyword>
<accession>A0A8J5C753</accession>
<feature type="domain" description="GATA-type" evidence="8">
    <location>
        <begin position="377"/>
        <end position="413"/>
    </location>
</feature>
<dbReference type="GO" id="GO:0030154">
    <property type="term" value="P:cell differentiation"/>
    <property type="evidence" value="ECO:0007669"/>
    <property type="project" value="TreeGrafter"/>
</dbReference>